<organism evidence="7 8">
    <name type="scientific">Castellaniella defragrans</name>
    <name type="common">Alcaligenes defragrans</name>
    <dbReference type="NCBI Taxonomy" id="75697"/>
    <lineage>
        <taxon>Bacteria</taxon>
        <taxon>Pseudomonadati</taxon>
        <taxon>Pseudomonadota</taxon>
        <taxon>Betaproteobacteria</taxon>
        <taxon>Burkholderiales</taxon>
        <taxon>Alcaligenaceae</taxon>
        <taxon>Castellaniella</taxon>
    </lineage>
</organism>
<evidence type="ECO:0000256" key="2">
    <source>
        <dbReference type="ARBA" id="ARBA00022630"/>
    </source>
</evidence>
<evidence type="ECO:0000259" key="6">
    <source>
        <dbReference type="Pfam" id="PF22780"/>
    </source>
</evidence>
<dbReference type="InterPro" id="IPR036188">
    <property type="entry name" value="FAD/NAD-bd_sf"/>
</dbReference>
<gene>
    <name evidence="7" type="ORF">HNR28_001376</name>
</gene>
<protein>
    <recommendedName>
        <fullName evidence="9">NAD(P)/FAD-dependent oxidoreductase</fullName>
    </recommendedName>
</protein>
<feature type="domain" description="RsdA/BaiN/AoA(So)-like Rossmann fold-like" evidence="5">
    <location>
        <begin position="7"/>
        <end position="462"/>
    </location>
</feature>
<evidence type="ECO:0000256" key="3">
    <source>
        <dbReference type="ARBA" id="ARBA00022827"/>
    </source>
</evidence>
<feature type="domain" description="RsdA/BaiN/AoA(So)-like insert" evidence="6">
    <location>
        <begin position="256"/>
        <end position="334"/>
    </location>
</feature>
<evidence type="ECO:0008006" key="9">
    <source>
        <dbReference type="Google" id="ProtNLM"/>
    </source>
</evidence>
<dbReference type="NCBIfam" id="TIGR00275">
    <property type="entry name" value="aminoacetone oxidase family FAD-binding enzyme"/>
    <property type="match status" value="1"/>
</dbReference>
<keyword evidence="3" id="KW-0274">FAD</keyword>
<dbReference type="SUPFAM" id="SSF160996">
    <property type="entry name" value="HI0933 insert domain-like"/>
    <property type="match status" value="1"/>
</dbReference>
<dbReference type="Pfam" id="PF03486">
    <property type="entry name" value="HI0933_like"/>
    <property type="match status" value="1"/>
</dbReference>
<dbReference type="InterPro" id="IPR023166">
    <property type="entry name" value="BaiN-like_dom_sf"/>
</dbReference>
<proteinExistence type="predicted"/>
<dbReference type="InterPro" id="IPR004792">
    <property type="entry name" value="BaiN-like"/>
</dbReference>
<feature type="region of interest" description="Disordered" evidence="4">
    <location>
        <begin position="229"/>
        <end position="250"/>
    </location>
</feature>
<feature type="compositionally biased region" description="Low complexity" evidence="4">
    <location>
        <begin position="231"/>
        <end position="245"/>
    </location>
</feature>
<evidence type="ECO:0000256" key="4">
    <source>
        <dbReference type="SAM" id="MobiDB-lite"/>
    </source>
</evidence>
<dbReference type="Gene3D" id="3.50.50.60">
    <property type="entry name" value="FAD/NAD(P)-binding domain"/>
    <property type="match status" value="2"/>
</dbReference>
<dbReference type="EMBL" id="JACHIB010000006">
    <property type="protein sequence ID" value="MBB6083339.1"/>
    <property type="molecule type" value="Genomic_DNA"/>
</dbReference>
<evidence type="ECO:0000259" key="5">
    <source>
        <dbReference type="Pfam" id="PF03486"/>
    </source>
</evidence>
<evidence type="ECO:0000256" key="1">
    <source>
        <dbReference type="ARBA" id="ARBA00001974"/>
    </source>
</evidence>
<keyword evidence="2" id="KW-0285">Flavoprotein</keyword>
<dbReference type="Gene3D" id="1.10.8.260">
    <property type="entry name" value="HI0933 insert domain-like"/>
    <property type="match status" value="1"/>
</dbReference>
<comment type="cofactor">
    <cofactor evidence="1">
        <name>FAD</name>
        <dbReference type="ChEBI" id="CHEBI:57692"/>
    </cofactor>
</comment>
<comment type="caution">
    <text evidence="7">The sequence shown here is derived from an EMBL/GenBank/DDBJ whole genome shotgun (WGS) entry which is preliminary data.</text>
</comment>
<accession>A0A7W9TMN1</accession>
<evidence type="ECO:0000313" key="8">
    <source>
        <dbReference type="Proteomes" id="UP000541136"/>
    </source>
</evidence>
<evidence type="ECO:0000313" key="7">
    <source>
        <dbReference type="EMBL" id="MBB6083339.1"/>
    </source>
</evidence>
<reference evidence="7 8" key="1">
    <citation type="submission" date="2020-08" db="EMBL/GenBank/DDBJ databases">
        <title>Genomic Encyclopedia of Type Strains, Phase IV (KMG-IV): sequencing the most valuable type-strain genomes for metagenomic binning, comparative biology and taxonomic classification.</title>
        <authorList>
            <person name="Goeker M."/>
        </authorList>
    </citation>
    <scope>NUCLEOTIDE SEQUENCE [LARGE SCALE GENOMIC DNA]</scope>
    <source>
        <strain evidence="7 8">DSM 12141</strain>
    </source>
</reference>
<name>A0A7W9TMN1_CASDE</name>
<dbReference type="PANTHER" id="PTHR42887:SF2">
    <property type="entry name" value="OS12G0638800 PROTEIN"/>
    <property type="match status" value="1"/>
</dbReference>
<dbReference type="AlphaFoldDB" id="A0A7W9TMN1"/>
<sequence>MSRGRFDAAVVGAGAAGMMAAAVAAQRGLRVVLIDHAGRLAEKIRISGGGRCNFTNLGASPAQFLSRNPDFCRSALRAYGPADFLDLLRAHRVSWHEKHRGQLFCDDSSESIIQVLRRECEAGGVQWRMPCAVRAVGREADGFRLDTDAGPIRAARLVLATGGMAVPQLGATDFSLRIARQFGLRIVEPRPALVPLTFDADRWRPYAALAGVSLEVRLSHEAAAAEGGVRDAGPAGAAGPAASSGRGKRSRRPACAEFLEDLLFTHRGLSGPGILQISSYWRPGDPIRIDLAPGRDMGAVLVAAKAGGRQTVAAALAQAWPRRLAEAWLGAAGAAGDGAGAGGGAGMDGRSAAGAGAGPGGGTDADDLAGLGGLRLADAPDRRLRVLGERIHGWTLRPTGTAGYKKAEVMSGGVDTDELDQRSLEARRCPGLHVVGEAVDVTGWLGGYNFQWAWSSGVACGRALAAG</sequence>
<dbReference type="Pfam" id="PF22780">
    <property type="entry name" value="HI0933_like_1st"/>
    <property type="match status" value="1"/>
</dbReference>
<dbReference type="PRINTS" id="PR00411">
    <property type="entry name" value="PNDRDTASEI"/>
</dbReference>
<dbReference type="InterPro" id="IPR057661">
    <property type="entry name" value="RsdA/BaiN/AoA(So)_Rossmann"/>
</dbReference>
<dbReference type="PANTHER" id="PTHR42887">
    <property type="entry name" value="OS12G0638800 PROTEIN"/>
    <property type="match status" value="1"/>
</dbReference>
<dbReference type="RefSeq" id="WP_322789931.1">
    <property type="nucleotide sequence ID" value="NZ_JACHIB010000006.1"/>
</dbReference>
<dbReference type="SUPFAM" id="SSF51905">
    <property type="entry name" value="FAD/NAD(P)-binding domain"/>
    <property type="match status" value="1"/>
</dbReference>
<dbReference type="InterPro" id="IPR055178">
    <property type="entry name" value="RsdA/BaiN/AoA(So)-like_dom"/>
</dbReference>
<dbReference type="Proteomes" id="UP000541136">
    <property type="component" value="Unassembled WGS sequence"/>
</dbReference>